<evidence type="ECO:0000256" key="5">
    <source>
        <dbReference type="ARBA" id="ARBA00022777"/>
    </source>
</evidence>
<keyword evidence="4" id="KW-0808">Transferase</keyword>
<reference evidence="9" key="1">
    <citation type="submission" date="2018-05" db="EMBL/GenBank/DDBJ databases">
        <authorList>
            <person name="Lanie J.A."/>
            <person name="Ng W.-L."/>
            <person name="Kazmierczak K.M."/>
            <person name="Andrzejewski T.M."/>
            <person name="Davidsen T.M."/>
            <person name="Wayne K.J."/>
            <person name="Tettelin H."/>
            <person name="Glass J.I."/>
            <person name="Rusch D."/>
            <person name="Podicherti R."/>
            <person name="Tsui H.-C.T."/>
            <person name="Winkler M.E."/>
        </authorList>
    </citation>
    <scope>NUCLEOTIDE SEQUENCE</scope>
</reference>
<gene>
    <name evidence="9" type="ORF">METZ01_LOCUS114843</name>
</gene>
<dbReference type="PROSITE" id="PS50885">
    <property type="entry name" value="HAMP"/>
    <property type="match status" value="1"/>
</dbReference>
<dbReference type="GO" id="GO:0004673">
    <property type="term" value="F:protein histidine kinase activity"/>
    <property type="evidence" value="ECO:0007669"/>
    <property type="project" value="UniProtKB-EC"/>
</dbReference>
<dbReference type="PANTHER" id="PTHR45436">
    <property type="entry name" value="SENSOR HISTIDINE KINASE YKOH"/>
    <property type="match status" value="1"/>
</dbReference>
<evidence type="ECO:0000256" key="3">
    <source>
        <dbReference type="ARBA" id="ARBA00022553"/>
    </source>
</evidence>
<evidence type="ECO:0000259" key="8">
    <source>
        <dbReference type="PROSITE" id="PS50885"/>
    </source>
</evidence>
<name>A0A381XB68_9ZZZZ</name>
<evidence type="ECO:0000256" key="6">
    <source>
        <dbReference type="ARBA" id="ARBA00023012"/>
    </source>
</evidence>
<evidence type="ECO:0000256" key="2">
    <source>
        <dbReference type="ARBA" id="ARBA00012438"/>
    </source>
</evidence>
<dbReference type="InterPro" id="IPR050428">
    <property type="entry name" value="TCS_sensor_his_kinase"/>
</dbReference>
<dbReference type="SMART" id="SM00304">
    <property type="entry name" value="HAMP"/>
    <property type="match status" value="1"/>
</dbReference>
<dbReference type="EMBL" id="UINC01014551">
    <property type="protein sequence ID" value="SVA61989.1"/>
    <property type="molecule type" value="Genomic_DNA"/>
</dbReference>
<organism evidence="9">
    <name type="scientific">marine metagenome</name>
    <dbReference type="NCBI Taxonomy" id="408172"/>
    <lineage>
        <taxon>unclassified sequences</taxon>
        <taxon>metagenomes</taxon>
        <taxon>ecological metagenomes</taxon>
    </lineage>
</organism>
<proteinExistence type="predicted"/>
<protein>
    <recommendedName>
        <fullName evidence="2">histidine kinase</fullName>
        <ecNumber evidence="2">2.7.13.3</ecNumber>
    </recommendedName>
</protein>
<dbReference type="SUPFAM" id="SSF158472">
    <property type="entry name" value="HAMP domain-like"/>
    <property type="match status" value="1"/>
</dbReference>
<dbReference type="AlphaFoldDB" id="A0A381XB68"/>
<dbReference type="Gene3D" id="6.10.340.10">
    <property type="match status" value="1"/>
</dbReference>
<evidence type="ECO:0000256" key="1">
    <source>
        <dbReference type="ARBA" id="ARBA00000085"/>
    </source>
</evidence>
<feature type="non-terminal residue" evidence="9">
    <location>
        <position position="1"/>
    </location>
</feature>
<keyword evidence="6" id="KW-0902">Two-component regulatory system</keyword>
<dbReference type="CDD" id="cd06225">
    <property type="entry name" value="HAMP"/>
    <property type="match status" value="1"/>
</dbReference>
<comment type="catalytic activity">
    <reaction evidence="1">
        <text>ATP + protein L-histidine = ADP + protein N-phospho-L-histidine.</text>
        <dbReference type="EC" id="2.7.13.3"/>
    </reaction>
</comment>
<feature type="domain" description="HAMP" evidence="8">
    <location>
        <begin position="305"/>
        <end position="357"/>
    </location>
</feature>
<keyword evidence="7" id="KW-0472">Membrane</keyword>
<feature type="transmembrane region" description="Helical" evidence="7">
    <location>
        <begin position="7"/>
        <end position="28"/>
    </location>
</feature>
<evidence type="ECO:0000256" key="7">
    <source>
        <dbReference type="SAM" id="Phobius"/>
    </source>
</evidence>
<dbReference type="PANTHER" id="PTHR45436:SF5">
    <property type="entry name" value="SENSOR HISTIDINE KINASE TRCS"/>
    <property type="match status" value="1"/>
</dbReference>
<keyword evidence="3" id="KW-0597">Phosphoprotein</keyword>
<keyword evidence="5" id="KW-0418">Kinase</keyword>
<evidence type="ECO:0000256" key="4">
    <source>
        <dbReference type="ARBA" id="ARBA00022679"/>
    </source>
</evidence>
<dbReference type="GO" id="GO:0000160">
    <property type="term" value="P:phosphorelay signal transduction system"/>
    <property type="evidence" value="ECO:0007669"/>
    <property type="project" value="UniProtKB-KW"/>
</dbReference>
<feature type="transmembrane region" description="Helical" evidence="7">
    <location>
        <begin position="284"/>
        <end position="308"/>
    </location>
</feature>
<dbReference type="GO" id="GO:0005886">
    <property type="term" value="C:plasma membrane"/>
    <property type="evidence" value="ECO:0007669"/>
    <property type="project" value="TreeGrafter"/>
</dbReference>
<dbReference type="Pfam" id="PF00672">
    <property type="entry name" value="HAMP"/>
    <property type="match status" value="1"/>
</dbReference>
<dbReference type="EC" id="2.7.13.3" evidence="2"/>
<keyword evidence="7" id="KW-0812">Transmembrane</keyword>
<dbReference type="InterPro" id="IPR003660">
    <property type="entry name" value="HAMP_dom"/>
</dbReference>
<sequence>VDIRTRLTLILVAVSLISMALLGSFAYITSAGLLQEISLRQLDALAESKKRDLNKVYESWEDKLSLVRSRESLRTSIRDLVASESVEDHQALETIIQGIRVALPKIDQLIISNLDGKEIASAGRSKVSHPPVSIDKEVRYVGAYLTEDGLRVALNSGVELDGTLVGGIEIIFDASDVFDVTSDYTGLGDSGEALVVMRDVGMIQVLNPLRFAVQGSAQQIMGSTSDDMSRVFESPGSLSEESREDYRGEEVWLATRFLRKPGWGLVVKIDVGEEQQRADVLKEALFDIAIALSAFAIVGGALLGFYFARPIHELAEVVERMRRGEKDLRAEVKGDDEIAYLSQSLNQFLDHLEDEQGGNA</sequence>
<evidence type="ECO:0000313" key="9">
    <source>
        <dbReference type="EMBL" id="SVA61989.1"/>
    </source>
</evidence>
<keyword evidence="7" id="KW-1133">Transmembrane helix</keyword>
<accession>A0A381XB68</accession>